<name>A0ABT2EVA7_METVO</name>
<keyword evidence="2" id="KW-0501">Molybdenum cofactor biosynthesis</keyword>
<dbReference type="NCBIfam" id="NF011068">
    <property type="entry name" value="PRK14498.1"/>
    <property type="match status" value="1"/>
</dbReference>
<protein>
    <submittedName>
        <fullName evidence="4">Molybdopterin biosynthesis protein</fullName>
    </submittedName>
</protein>
<dbReference type="InterPro" id="IPR005111">
    <property type="entry name" value="MoeA_C_domain_IV"/>
</dbReference>
<dbReference type="InterPro" id="IPR005110">
    <property type="entry name" value="MoeA_linker/N"/>
</dbReference>
<dbReference type="Pfam" id="PF12727">
    <property type="entry name" value="PBP_like"/>
    <property type="match status" value="1"/>
</dbReference>
<evidence type="ECO:0000313" key="5">
    <source>
        <dbReference type="Proteomes" id="UP001140258"/>
    </source>
</evidence>
<dbReference type="SUPFAM" id="SSF63867">
    <property type="entry name" value="MoeA C-terminal domain-like"/>
    <property type="match status" value="1"/>
</dbReference>
<evidence type="ECO:0000256" key="1">
    <source>
        <dbReference type="ARBA" id="ARBA00005046"/>
    </source>
</evidence>
<evidence type="ECO:0000313" key="4">
    <source>
        <dbReference type="EMBL" id="MCS3921891.1"/>
    </source>
</evidence>
<evidence type="ECO:0000256" key="2">
    <source>
        <dbReference type="ARBA" id="ARBA00023150"/>
    </source>
</evidence>
<feature type="domain" description="MoaB/Mog" evidence="3">
    <location>
        <begin position="185"/>
        <end position="328"/>
    </location>
</feature>
<dbReference type="SUPFAM" id="SSF53218">
    <property type="entry name" value="Molybdenum cofactor biosynthesis proteins"/>
    <property type="match status" value="1"/>
</dbReference>
<reference evidence="4" key="1">
    <citation type="submission" date="2022-08" db="EMBL/GenBank/DDBJ databases">
        <title>Genomic Encyclopedia of Type Strains, Phase V (KMG-V): Genome sequencing to study the core and pangenomes of soil and plant-associated prokaryotes.</title>
        <authorList>
            <person name="Whitman W."/>
        </authorList>
    </citation>
    <scope>NUCLEOTIDE SEQUENCE</scope>
    <source>
        <strain evidence="4">PS</strain>
    </source>
</reference>
<dbReference type="EMBL" id="JANUCQ010000001">
    <property type="protein sequence ID" value="MCS3921891.1"/>
    <property type="molecule type" value="Genomic_DNA"/>
</dbReference>
<dbReference type="SUPFAM" id="SSF63882">
    <property type="entry name" value="MoeA N-terminal region -like"/>
    <property type="match status" value="1"/>
</dbReference>
<comment type="caution">
    <text evidence="4">The sequence shown here is derived from an EMBL/GenBank/DDBJ whole genome shotgun (WGS) entry which is preliminary data.</text>
</comment>
<dbReference type="PROSITE" id="PS01079">
    <property type="entry name" value="MOCF_BIOSYNTHESIS_2"/>
    <property type="match status" value="1"/>
</dbReference>
<dbReference type="InterPro" id="IPR036425">
    <property type="entry name" value="MoaB/Mog-like_dom_sf"/>
</dbReference>
<keyword evidence="5" id="KW-1185">Reference proteome</keyword>
<comment type="pathway">
    <text evidence="1">Cofactor biosynthesis; molybdopterin biosynthesis.</text>
</comment>
<dbReference type="Pfam" id="PF03454">
    <property type="entry name" value="MoeA_C"/>
    <property type="match status" value="1"/>
</dbReference>
<dbReference type="InterPro" id="IPR001453">
    <property type="entry name" value="MoaB/Mog_dom"/>
</dbReference>
<dbReference type="Gene3D" id="3.40.980.10">
    <property type="entry name" value="MoaB/Mog-like domain"/>
    <property type="match status" value="1"/>
</dbReference>
<dbReference type="Pfam" id="PF03453">
    <property type="entry name" value="MoeA_N"/>
    <property type="match status" value="1"/>
</dbReference>
<accession>A0ABT2EVA7</accession>
<dbReference type="Gene3D" id="3.90.105.10">
    <property type="entry name" value="Molybdopterin biosynthesis moea protein, domain 2"/>
    <property type="match status" value="1"/>
</dbReference>
<dbReference type="InterPro" id="IPR024370">
    <property type="entry name" value="PBP_domain"/>
</dbReference>
<dbReference type="InterPro" id="IPR036688">
    <property type="entry name" value="MoeA_C_domain_IV_sf"/>
</dbReference>
<dbReference type="InterPro" id="IPR038987">
    <property type="entry name" value="MoeA-like"/>
</dbReference>
<evidence type="ECO:0000259" key="3">
    <source>
        <dbReference type="SMART" id="SM00852"/>
    </source>
</evidence>
<gene>
    <name evidence="4" type="ORF">M2325_000564</name>
</gene>
<dbReference type="PANTHER" id="PTHR10192:SF5">
    <property type="entry name" value="GEPHYRIN"/>
    <property type="match status" value="1"/>
</dbReference>
<dbReference type="CDD" id="cd00887">
    <property type="entry name" value="MoeA"/>
    <property type="match status" value="1"/>
</dbReference>
<dbReference type="Gene3D" id="2.40.340.10">
    <property type="entry name" value="MoeA, C-terminal, domain IV"/>
    <property type="match status" value="1"/>
</dbReference>
<dbReference type="Pfam" id="PF00994">
    <property type="entry name" value="MoCF_biosynth"/>
    <property type="match status" value="1"/>
</dbReference>
<dbReference type="InterPro" id="IPR008284">
    <property type="entry name" value="MoCF_biosynth_CS"/>
</dbReference>
<dbReference type="RefSeq" id="WP_259050755.1">
    <property type="nucleotide sequence ID" value="NZ_JANUCQ010000001.1"/>
</dbReference>
<sequence length="635" mass="70068">MRYLELLEIKDAKKIIMDKLSELQNEEIDLIYSNGRILSDDIVSAVDVPPFDRSRMDGYAVLAKDTYEADESNPITLKVIDSVKAGAFSDKKLTEKTCIEIATGAPMPKSADAVVMVEYTEQIAENEIKIYDAVAPHENIQYCGSDIMVGELILRKGTKLTARDIGAISAIGMDKIKVEKSLNVGLISTGNELQELGDNLKPNKIYDVNTYTLASSIQENGWNFNFYGIVGDNKIDLKEKITNALNKDEDVIILSGGTSAGVGDLTSTVIEELGGEILVHGIKIKPGKPTIIGQILYNNKHKLVVGLPGYPTSCLTIFDVLFNEKGNLLTAHFHPRYISAKGREEYLPVSIIKGLDGYGVYPIVKGSGAITSLTYADGYVIIPENKEMLEDEVVDVHLFGNIKLGLNIIGSHCVGIDYILQKSDLIAKTINVGSLGGISSIKREEADIAGIHLLGNDGEYNIPFLKRYGVKNASLVRGYLREQGFIFKKELVEKVGFELKTIEDVLKLLKSPVAKEIDFINRNKGAGTRVLFDKFLKDNKINKSNVNGYDLEAKTHSAVGASIATDKVDMGVGIKTIAEKYNLEFIKLADENYDLLIRNEKINDPEVLEFIELLKKVELPFKKPNDCGEIIYKSE</sequence>
<proteinExistence type="predicted"/>
<dbReference type="SMART" id="SM00852">
    <property type="entry name" value="MoCF_biosynth"/>
    <property type="match status" value="1"/>
</dbReference>
<dbReference type="Gene3D" id="2.170.190.11">
    <property type="entry name" value="Molybdopterin biosynthesis moea protein, domain 3"/>
    <property type="match status" value="1"/>
</dbReference>
<dbReference type="Proteomes" id="UP001140258">
    <property type="component" value="Unassembled WGS sequence"/>
</dbReference>
<dbReference type="PANTHER" id="PTHR10192">
    <property type="entry name" value="MOLYBDOPTERIN BIOSYNTHESIS PROTEIN"/>
    <property type="match status" value="1"/>
</dbReference>
<organism evidence="4 5">
    <name type="scientific">Methanococcus voltae PS</name>
    <dbReference type="NCBI Taxonomy" id="523842"/>
    <lineage>
        <taxon>Archaea</taxon>
        <taxon>Methanobacteriati</taxon>
        <taxon>Methanobacteriota</taxon>
        <taxon>Methanomada group</taxon>
        <taxon>Methanococci</taxon>
        <taxon>Methanococcales</taxon>
        <taxon>Methanococcaceae</taxon>
        <taxon>Methanococcus</taxon>
    </lineage>
</organism>
<dbReference type="NCBIfam" id="TIGR00177">
    <property type="entry name" value="molyb_syn"/>
    <property type="match status" value="1"/>
</dbReference>
<dbReference type="InterPro" id="IPR036135">
    <property type="entry name" value="MoeA_linker/N_sf"/>
</dbReference>
<dbReference type="SUPFAM" id="SSF53850">
    <property type="entry name" value="Periplasmic binding protein-like II"/>
    <property type="match status" value="1"/>
</dbReference>